<sequence>MALEETTEEVFQRNSKEQDVADIQLKPAIQINSSEPLSGIQSQNSDKNDDLLFHTTSKENPRESVRKHRRTGKDLTRKRKRDPSSWKKEIRKTLRQSGQQYVGSNNKIQRGKFIKDCKRDHTVCRFKCKIKISVTDQETLHKQHWILNDQEKRLFYSQTTIVENKKRCRLAENPKLKKKSYSYYFIVSDKLIHVCKEFYLCTLDIDEKRIRNHHSTKNKTTGTPQKYKRGKVPSRTVPNSIKDSVRKHIQSIPRIDSHYCRKSTNKEYIQENLNMTILYEKYCEKCVLDNVVPAKKSMYRTIFNTEFNIEVHTLKKDRCDKCESVKMNSSPNLNETALHEIHTKNKVETNEERNRDRLDKNKCIVCFDMEKVFSLPTANVSNFFYKRKLTVFHLTAQCSISKKNYGALYSELTSGRSGNDIASALLVILDQIVADEPLVTEICLWSDSCVPQNRNSFMTIALKIFLQNHPQIKTVIQKFCEPGHSVIQEIDSLHSIIERNMAVAEVYSPIGLVRILKYIPRKNPIMLIQIKEEQMMDFQSIAKNYSLLKNIPYAKVKVLKYSADKPLSVEYKNTFDYEYKVENIVNFKTRNQSSGNKIIRNHETFLQPKVLPKKYIYIEGKGRRSKINDKVHASSRQ</sequence>
<feature type="compositionally biased region" description="Polar residues" evidence="1">
    <location>
        <begin position="30"/>
        <end position="45"/>
    </location>
</feature>
<name>A0ABM4C2W2_HYDVU</name>
<evidence type="ECO:0000256" key="1">
    <source>
        <dbReference type="SAM" id="MobiDB-lite"/>
    </source>
</evidence>
<evidence type="ECO:0000313" key="2">
    <source>
        <dbReference type="Proteomes" id="UP001652625"/>
    </source>
</evidence>
<protein>
    <submittedName>
        <fullName evidence="3">Uncharacterized protein LOC136081760</fullName>
    </submittedName>
</protein>
<dbReference type="PANTHER" id="PTHR10773:SF19">
    <property type="match status" value="1"/>
</dbReference>
<reference evidence="3" key="1">
    <citation type="submission" date="2025-08" db="UniProtKB">
        <authorList>
            <consortium name="RefSeq"/>
        </authorList>
    </citation>
    <scope>IDENTIFICATION</scope>
</reference>
<gene>
    <name evidence="3" type="primary">LOC136081760</name>
</gene>
<feature type="region of interest" description="Disordered" evidence="1">
    <location>
        <begin position="214"/>
        <end position="239"/>
    </location>
</feature>
<organism evidence="2 3">
    <name type="scientific">Hydra vulgaris</name>
    <name type="common">Hydra</name>
    <name type="synonym">Hydra attenuata</name>
    <dbReference type="NCBI Taxonomy" id="6087"/>
    <lineage>
        <taxon>Eukaryota</taxon>
        <taxon>Metazoa</taxon>
        <taxon>Cnidaria</taxon>
        <taxon>Hydrozoa</taxon>
        <taxon>Hydroidolina</taxon>
        <taxon>Anthoathecata</taxon>
        <taxon>Aplanulata</taxon>
        <taxon>Hydridae</taxon>
        <taxon>Hydra</taxon>
    </lineage>
</organism>
<feature type="compositionally biased region" description="Basic and acidic residues" evidence="1">
    <location>
        <begin position="10"/>
        <end position="19"/>
    </location>
</feature>
<dbReference type="PANTHER" id="PTHR10773">
    <property type="entry name" value="DNA-DIRECTED RNA POLYMERASES I, II, AND III SUBUNIT RPABC2"/>
    <property type="match status" value="1"/>
</dbReference>
<feature type="compositionally biased region" description="Basic residues" evidence="1">
    <location>
        <begin position="65"/>
        <end position="81"/>
    </location>
</feature>
<feature type="compositionally biased region" description="Basic and acidic residues" evidence="1">
    <location>
        <begin position="82"/>
        <end position="91"/>
    </location>
</feature>
<evidence type="ECO:0000313" key="3">
    <source>
        <dbReference type="RefSeq" id="XP_065655880.1"/>
    </source>
</evidence>
<dbReference type="Proteomes" id="UP001652625">
    <property type="component" value="Chromosome 06"/>
</dbReference>
<accession>A0ABM4C2W2</accession>
<dbReference type="RefSeq" id="XP_065655880.1">
    <property type="nucleotide sequence ID" value="XM_065799808.1"/>
</dbReference>
<keyword evidence="2" id="KW-1185">Reference proteome</keyword>
<feature type="compositionally biased region" description="Basic and acidic residues" evidence="1">
    <location>
        <begin position="46"/>
        <end position="64"/>
    </location>
</feature>
<dbReference type="GeneID" id="136081760"/>
<feature type="region of interest" description="Disordered" evidence="1">
    <location>
        <begin position="1"/>
        <end position="91"/>
    </location>
</feature>
<proteinExistence type="predicted"/>